<dbReference type="InterPro" id="IPR036390">
    <property type="entry name" value="WH_DNA-bd_sf"/>
</dbReference>
<dbReference type="InterPro" id="IPR036388">
    <property type="entry name" value="WH-like_DNA-bd_sf"/>
</dbReference>
<gene>
    <name evidence="3" type="ORF">F387_01986</name>
</gene>
<dbReference type="EMBL" id="AOBV01000019">
    <property type="protein sequence ID" value="ELV07203.1"/>
    <property type="molecule type" value="Genomic_DNA"/>
</dbReference>
<evidence type="ECO:0000256" key="1">
    <source>
        <dbReference type="ARBA" id="ARBA00038283"/>
    </source>
</evidence>
<dbReference type="RefSeq" id="WP_008316958.1">
    <property type="nucleotide sequence ID" value="NZ_KB372789.1"/>
</dbReference>
<dbReference type="HOGENOM" id="CLU_047367_1_1_6"/>
<dbReference type="NCBIfam" id="NF038290">
    <property type="entry name" value="repM_Acin"/>
    <property type="match status" value="1"/>
</dbReference>
<proteinExistence type="inferred from homology"/>
<name>L8XT45_9GAMM</name>
<dbReference type="Pfam" id="PF21205">
    <property type="entry name" value="Rep3_C"/>
    <property type="match status" value="1"/>
</dbReference>
<dbReference type="SUPFAM" id="SSF46785">
    <property type="entry name" value="Winged helix' DNA-binding domain"/>
    <property type="match status" value="2"/>
</dbReference>
<evidence type="ECO:0000313" key="3">
    <source>
        <dbReference type="EMBL" id="ELV07203.1"/>
    </source>
</evidence>
<evidence type="ECO:0000313" key="4">
    <source>
        <dbReference type="Proteomes" id="UP000011617"/>
    </source>
</evidence>
<dbReference type="GO" id="GO:0006270">
    <property type="term" value="P:DNA replication initiation"/>
    <property type="evidence" value="ECO:0007669"/>
    <property type="project" value="InterPro"/>
</dbReference>
<accession>L8XT45</accession>
<dbReference type="InterPro" id="IPR000525">
    <property type="entry name" value="Initiator_Rep_WH1"/>
</dbReference>
<comment type="similarity">
    <text evidence="1">Belongs to the initiator RepB protein family.</text>
</comment>
<dbReference type="Pfam" id="PF01051">
    <property type="entry name" value="Rep3_N"/>
    <property type="match status" value="1"/>
</dbReference>
<sequence>MENDLVVKSNSLVESSYSLSVTEFRLLQMVFAEISKFDDSCGFLSGHEFRIHARDYANVFGVDINGAYEALQDATNRLFHRYFTYERIYTKPDKIELVHCRWVNKVAYSKMNGHVVMQLTPDVIDMVGKLKKCFTQYKIKQISNLTSMYALRLYELIIQWNSTKKTPIFEISDFRAKLGVPNDEYTRMFDFKKRVLDLAVNQINENTDINVEYEQHKRGRTIYGFSFSFMVLNEKQYRDPNTVDWINEQSKTKPKRKRITEQEAAKLGRPGEEWPDLLKRIGSEYHVIFDKNSKQQ</sequence>
<protein>
    <submittedName>
        <fullName evidence="3">Replication protein</fullName>
    </submittedName>
</protein>
<dbReference type="Gene3D" id="1.10.10.10">
    <property type="entry name" value="Winged helix-like DNA-binding domain superfamily/Winged helix DNA-binding domain"/>
    <property type="match status" value="2"/>
</dbReference>
<reference evidence="3 4" key="1">
    <citation type="journal article" date="2013" name="Genome Announc.">
        <title>Complete Genome Sequence of Wohlfahrtiimonas chitiniclastica Strain SH04, Isolated from Chrysomya megacephala Collected from Pudong International Airport in China.</title>
        <authorList>
            <person name="Cao X.M."/>
            <person name="Chen T."/>
            <person name="Xu L.Z."/>
            <person name="Yao L.S."/>
            <person name="Qi J."/>
            <person name="Zhang X.L."/>
            <person name="Yan Q.L."/>
            <person name="Deng Y.H."/>
            <person name="Guo T.Y."/>
            <person name="Wang J."/>
            <person name="Hu K.X."/>
            <person name="Xu B.L."/>
        </authorList>
    </citation>
    <scope>NUCLEOTIDE SEQUENCE [LARGE SCALE GENOMIC DNA]</scope>
    <source>
        <strain evidence="3 4">SH04</strain>
    </source>
</reference>
<organism evidence="3 4">
    <name type="scientific">Wohlfahrtiimonas chitiniclastica SH04</name>
    <dbReference type="NCBI Taxonomy" id="1261130"/>
    <lineage>
        <taxon>Bacteria</taxon>
        <taxon>Pseudomonadati</taxon>
        <taxon>Pseudomonadota</taxon>
        <taxon>Gammaproteobacteria</taxon>
        <taxon>Cardiobacteriales</taxon>
        <taxon>Ignatzschineriaceae</taxon>
        <taxon>Wohlfahrtiimonas</taxon>
    </lineage>
</organism>
<dbReference type="PATRIC" id="fig|1261130.3.peg.1916"/>
<dbReference type="Proteomes" id="UP000011617">
    <property type="component" value="Unassembled WGS sequence"/>
</dbReference>
<feature type="domain" description="Initiator Rep protein WH1" evidence="2">
    <location>
        <begin position="6"/>
        <end position="157"/>
    </location>
</feature>
<dbReference type="AlphaFoldDB" id="L8XT45"/>
<dbReference type="OrthoDB" id="7060771at2"/>
<evidence type="ECO:0000259" key="2">
    <source>
        <dbReference type="Pfam" id="PF01051"/>
    </source>
</evidence>
<comment type="caution">
    <text evidence="3">The sequence shown here is derived from an EMBL/GenBank/DDBJ whole genome shotgun (WGS) entry which is preliminary data.</text>
</comment>
<keyword evidence="4" id="KW-1185">Reference proteome</keyword>
<dbReference type="GO" id="GO:0003887">
    <property type="term" value="F:DNA-directed DNA polymerase activity"/>
    <property type="evidence" value="ECO:0007669"/>
    <property type="project" value="InterPro"/>
</dbReference>